<sequence>CQFELALGLIHEGTIDLNPPYQRDVVWPAAKQALLIDSLLRDYWIPPVVFAIVMDEEDVPTRVCVDGKQRLTSIQRFLDGQLPYIQSRKQHYYFTSPESTKGQRLQIPDDVKQEFVSKQIRYVEYSDLGPGTEREIFQRVQMGMSLTPAEKMAAIDSPWAEWISRLETRHVSVDGGLSQVLDVNTKRGRDYQNVAQLVYCCDGYPAENVPTAPKMMDWLSRIDKPGEQFKQDIENVLEDFGRIAVERDLKMGFNIRKRLAPVEFVFIGVLLYVIRRATDKEKASAIYHLRTDIREQFLDVRMNSNVGAALWTIINHLKISPTTSISEPGPTTYKRKRQMSEDSDYRPTPIKSLGHSVKTRSRRN</sequence>
<evidence type="ECO:0000313" key="3">
    <source>
        <dbReference type="EMBL" id="KAJ7228584.1"/>
    </source>
</evidence>
<protein>
    <recommendedName>
        <fullName evidence="2">GmrSD restriction endonucleases N-terminal domain-containing protein</fullName>
    </recommendedName>
</protein>
<feature type="domain" description="GmrSD restriction endonucleases N-terminal" evidence="2">
    <location>
        <begin position="11"/>
        <end position="115"/>
    </location>
</feature>
<gene>
    <name evidence="3" type="ORF">GGX14DRAFT_345118</name>
</gene>
<evidence type="ECO:0000259" key="2">
    <source>
        <dbReference type="Pfam" id="PF03235"/>
    </source>
</evidence>
<comment type="caution">
    <text evidence="3">The sequence shown here is derived from an EMBL/GenBank/DDBJ whole genome shotgun (WGS) entry which is preliminary data.</text>
</comment>
<name>A0AAD7E4N5_9AGAR</name>
<dbReference type="Proteomes" id="UP001219525">
    <property type="component" value="Unassembled WGS sequence"/>
</dbReference>
<dbReference type="InterPro" id="IPR004919">
    <property type="entry name" value="GmrSD_N"/>
</dbReference>
<dbReference type="PANTHER" id="PTHR39639:SF1">
    <property type="entry name" value="DUF262 DOMAIN-CONTAINING PROTEIN"/>
    <property type="match status" value="1"/>
</dbReference>
<dbReference type="AlphaFoldDB" id="A0AAD7E4N5"/>
<evidence type="ECO:0000256" key="1">
    <source>
        <dbReference type="SAM" id="MobiDB-lite"/>
    </source>
</evidence>
<keyword evidence="4" id="KW-1185">Reference proteome</keyword>
<accession>A0AAD7E4N5</accession>
<feature type="non-terminal residue" evidence="3">
    <location>
        <position position="364"/>
    </location>
</feature>
<evidence type="ECO:0000313" key="4">
    <source>
        <dbReference type="Proteomes" id="UP001219525"/>
    </source>
</evidence>
<dbReference type="PANTHER" id="PTHR39639">
    <property type="entry name" value="CHROMOSOME 16, WHOLE GENOME SHOTGUN SEQUENCE"/>
    <property type="match status" value="1"/>
</dbReference>
<proteinExistence type="predicted"/>
<dbReference type="EMBL" id="JARJCW010000002">
    <property type="protein sequence ID" value="KAJ7228584.1"/>
    <property type="molecule type" value="Genomic_DNA"/>
</dbReference>
<organism evidence="3 4">
    <name type="scientific">Mycena pura</name>
    <dbReference type="NCBI Taxonomy" id="153505"/>
    <lineage>
        <taxon>Eukaryota</taxon>
        <taxon>Fungi</taxon>
        <taxon>Dikarya</taxon>
        <taxon>Basidiomycota</taxon>
        <taxon>Agaricomycotina</taxon>
        <taxon>Agaricomycetes</taxon>
        <taxon>Agaricomycetidae</taxon>
        <taxon>Agaricales</taxon>
        <taxon>Marasmiineae</taxon>
        <taxon>Mycenaceae</taxon>
        <taxon>Mycena</taxon>
    </lineage>
</organism>
<reference evidence="3" key="1">
    <citation type="submission" date="2023-03" db="EMBL/GenBank/DDBJ databases">
        <title>Massive genome expansion in bonnet fungi (Mycena s.s.) driven by repeated elements and novel gene families across ecological guilds.</title>
        <authorList>
            <consortium name="Lawrence Berkeley National Laboratory"/>
            <person name="Harder C.B."/>
            <person name="Miyauchi S."/>
            <person name="Viragh M."/>
            <person name="Kuo A."/>
            <person name="Thoen E."/>
            <person name="Andreopoulos B."/>
            <person name="Lu D."/>
            <person name="Skrede I."/>
            <person name="Drula E."/>
            <person name="Henrissat B."/>
            <person name="Morin E."/>
            <person name="Kohler A."/>
            <person name="Barry K."/>
            <person name="LaButti K."/>
            <person name="Morin E."/>
            <person name="Salamov A."/>
            <person name="Lipzen A."/>
            <person name="Mereny Z."/>
            <person name="Hegedus B."/>
            <person name="Baldrian P."/>
            <person name="Stursova M."/>
            <person name="Weitz H."/>
            <person name="Taylor A."/>
            <person name="Grigoriev I.V."/>
            <person name="Nagy L.G."/>
            <person name="Martin F."/>
            <person name="Kauserud H."/>
        </authorList>
    </citation>
    <scope>NUCLEOTIDE SEQUENCE</scope>
    <source>
        <strain evidence="3">9144</strain>
    </source>
</reference>
<dbReference type="Pfam" id="PF03235">
    <property type="entry name" value="GmrSD_N"/>
    <property type="match status" value="1"/>
</dbReference>
<feature type="region of interest" description="Disordered" evidence="1">
    <location>
        <begin position="324"/>
        <end position="364"/>
    </location>
</feature>